<sequence>MTNHPRSCHVVSSALSSIASRAICAFVAFLCLSVHISSSAPPTPIPLEPRSKLPADATTNNSLTSPSTINAESLLFGLPASVASGPVPVPGVSEDAMSAAKNSPQPVPVDSGTIPVENKRIDGTASKDGTPLTASTASNGTLLQIIKSTIAGLNLIHPNETTSITTQTTITTSSTTQTTLISNTASTTTITTEKKEVDAAEGKQMPAPDVKAAPESKAKASETAAKLPVSDDFDAELKNEPRDEANKGRGGGADEEGEEENMDTEDSPLAGGSIPNERERAQKPIKHEEKFVGGSANERKKPTNEEEHNVLGYLVMFLFGSVVLLLFWRRRQRILAYIVEGRRTNGRRRTNGASAQYRKLKTGEDDE</sequence>
<evidence type="ECO:0000256" key="2">
    <source>
        <dbReference type="SAM" id="Phobius"/>
    </source>
</evidence>
<protein>
    <submittedName>
        <fullName evidence="3">Uncharacterized protein</fullName>
    </submittedName>
</protein>
<proteinExistence type="predicted"/>
<feature type="compositionally biased region" description="Basic and acidic residues" evidence="1">
    <location>
        <begin position="235"/>
        <end position="247"/>
    </location>
</feature>
<dbReference type="EMBL" id="BDGG01000004">
    <property type="protein sequence ID" value="GAU97448.1"/>
    <property type="molecule type" value="Genomic_DNA"/>
</dbReference>
<gene>
    <name evidence="3" type="primary">RvY_08737-1</name>
    <name evidence="3" type="synonym">RvY_08737.1</name>
    <name evidence="3" type="ORF">RvY_08737</name>
</gene>
<feature type="compositionally biased region" description="Acidic residues" evidence="1">
    <location>
        <begin position="253"/>
        <end position="266"/>
    </location>
</feature>
<dbReference type="Proteomes" id="UP000186922">
    <property type="component" value="Unassembled WGS sequence"/>
</dbReference>
<reference evidence="3 4" key="1">
    <citation type="journal article" date="2016" name="Nat. Commun.">
        <title>Extremotolerant tardigrade genome and improved radiotolerance of human cultured cells by tardigrade-unique protein.</title>
        <authorList>
            <person name="Hashimoto T."/>
            <person name="Horikawa D.D."/>
            <person name="Saito Y."/>
            <person name="Kuwahara H."/>
            <person name="Kozuka-Hata H."/>
            <person name="Shin-I T."/>
            <person name="Minakuchi Y."/>
            <person name="Ohishi K."/>
            <person name="Motoyama A."/>
            <person name="Aizu T."/>
            <person name="Enomoto A."/>
            <person name="Kondo K."/>
            <person name="Tanaka S."/>
            <person name="Hara Y."/>
            <person name="Koshikawa S."/>
            <person name="Sagara H."/>
            <person name="Miura T."/>
            <person name="Yokobori S."/>
            <person name="Miyagawa K."/>
            <person name="Suzuki Y."/>
            <person name="Kubo T."/>
            <person name="Oyama M."/>
            <person name="Kohara Y."/>
            <person name="Fujiyama A."/>
            <person name="Arakawa K."/>
            <person name="Katayama T."/>
            <person name="Toyoda A."/>
            <person name="Kunieda T."/>
        </authorList>
    </citation>
    <scope>NUCLEOTIDE SEQUENCE [LARGE SCALE GENOMIC DNA]</scope>
    <source>
        <strain evidence="3 4">YOKOZUNA-1</strain>
    </source>
</reference>
<keyword evidence="2" id="KW-0472">Membrane</keyword>
<name>A0A1D1VG40_RAMVA</name>
<feature type="region of interest" description="Disordered" evidence="1">
    <location>
        <begin position="93"/>
        <end position="115"/>
    </location>
</feature>
<accession>A0A1D1VG40</accession>
<feature type="region of interest" description="Disordered" evidence="1">
    <location>
        <begin position="347"/>
        <end position="367"/>
    </location>
</feature>
<keyword evidence="2" id="KW-1133">Transmembrane helix</keyword>
<keyword evidence="4" id="KW-1185">Reference proteome</keyword>
<evidence type="ECO:0000256" key="1">
    <source>
        <dbReference type="SAM" id="MobiDB-lite"/>
    </source>
</evidence>
<organism evidence="3 4">
    <name type="scientific">Ramazzottius varieornatus</name>
    <name type="common">Water bear</name>
    <name type="synonym">Tardigrade</name>
    <dbReference type="NCBI Taxonomy" id="947166"/>
    <lineage>
        <taxon>Eukaryota</taxon>
        <taxon>Metazoa</taxon>
        <taxon>Ecdysozoa</taxon>
        <taxon>Tardigrada</taxon>
        <taxon>Eutardigrada</taxon>
        <taxon>Parachela</taxon>
        <taxon>Hypsibioidea</taxon>
        <taxon>Ramazzottiidae</taxon>
        <taxon>Ramazzottius</taxon>
    </lineage>
</organism>
<feature type="transmembrane region" description="Helical" evidence="2">
    <location>
        <begin position="310"/>
        <end position="328"/>
    </location>
</feature>
<feature type="region of interest" description="Disordered" evidence="1">
    <location>
        <begin position="192"/>
        <end position="283"/>
    </location>
</feature>
<evidence type="ECO:0000313" key="4">
    <source>
        <dbReference type="Proteomes" id="UP000186922"/>
    </source>
</evidence>
<keyword evidence="2" id="KW-0812">Transmembrane</keyword>
<evidence type="ECO:0000313" key="3">
    <source>
        <dbReference type="EMBL" id="GAU97448.1"/>
    </source>
</evidence>
<comment type="caution">
    <text evidence="3">The sequence shown here is derived from an EMBL/GenBank/DDBJ whole genome shotgun (WGS) entry which is preliminary data.</text>
</comment>
<feature type="compositionally biased region" description="Basic and acidic residues" evidence="1">
    <location>
        <begin position="192"/>
        <end position="201"/>
    </location>
</feature>
<dbReference type="AlphaFoldDB" id="A0A1D1VG40"/>
<feature type="region of interest" description="Disordered" evidence="1">
    <location>
        <begin position="41"/>
        <end position="64"/>
    </location>
</feature>